<protein>
    <submittedName>
        <fullName evidence="2">DUF4190 domain-containing protein</fullName>
    </submittedName>
</protein>
<sequence>MEERTTGSTNPSNESRPRYSGWALAALATAFLALFFDAMAAFVSIIAAVFALLGLRQIRRSPVLYKGRALCWMAIGLGLVMAVLVALVEPGAGS</sequence>
<keyword evidence="3" id="KW-1185">Reference proteome</keyword>
<feature type="transmembrane region" description="Helical" evidence="1">
    <location>
        <begin position="67"/>
        <end position="88"/>
    </location>
</feature>
<dbReference type="Proteomes" id="UP000321272">
    <property type="component" value="Chromosome"/>
</dbReference>
<keyword evidence="1" id="KW-0812">Transmembrane</keyword>
<evidence type="ECO:0000313" key="2">
    <source>
        <dbReference type="EMBL" id="QEA40329.1"/>
    </source>
</evidence>
<dbReference type="EMBL" id="CP042382">
    <property type="protein sequence ID" value="QEA40329.1"/>
    <property type="molecule type" value="Genomic_DNA"/>
</dbReference>
<keyword evidence="1" id="KW-1133">Transmembrane helix</keyword>
<gene>
    <name evidence="2" type="ORF">FGL86_15420</name>
</gene>
<dbReference type="KEGG" id="paur:FGL86_15420"/>
<evidence type="ECO:0000313" key="3">
    <source>
        <dbReference type="Proteomes" id="UP000321272"/>
    </source>
</evidence>
<keyword evidence="1" id="KW-0472">Membrane</keyword>
<feature type="transmembrane region" description="Helical" evidence="1">
    <location>
        <begin position="22"/>
        <end position="55"/>
    </location>
</feature>
<evidence type="ECO:0000256" key="1">
    <source>
        <dbReference type="SAM" id="Phobius"/>
    </source>
</evidence>
<dbReference type="AlphaFoldDB" id="A0A5B8STH0"/>
<organism evidence="2 3">
    <name type="scientific">Pistricoccus aurantiacus</name>
    <dbReference type="NCBI Taxonomy" id="1883414"/>
    <lineage>
        <taxon>Bacteria</taxon>
        <taxon>Pseudomonadati</taxon>
        <taxon>Pseudomonadota</taxon>
        <taxon>Gammaproteobacteria</taxon>
        <taxon>Oceanospirillales</taxon>
        <taxon>Halomonadaceae</taxon>
        <taxon>Pistricoccus</taxon>
    </lineage>
</organism>
<reference evidence="2 3" key="1">
    <citation type="submission" date="2019-06" db="EMBL/GenBank/DDBJ databases">
        <title>Genome analyses of bacteria isolated from kimchi.</title>
        <authorList>
            <person name="Lee S."/>
            <person name="Ahn S."/>
            <person name="Roh S."/>
        </authorList>
    </citation>
    <scope>NUCLEOTIDE SEQUENCE [LARGE SCALE GENOMIC DNA]</scope>
    <source>
        <strain evidence="2 3">CBA4606</strain>
    </source>
</reference>
<accession>A0A5B8STH0</accession>
<proteinExistence type="predicted"/>
<dbReference type="RefSeq" id="WP_147185563.1">
    <property type="nucleotide sequence ID" value="NZ_CP042382.1"/>
</dbReference>
<name>A0A5B8STH0_9GAMM</name>